<evidence type="ECO:0000256" key="11">
    <source>
        <dbReference type="PROSITE-ProRule" id="PRU00339"/>
    </source>
</evidence>
<proteinExistence type="inferred from homology"/>
<dbReference type="InterPro" id="IPR033745">
    <property type="entry name" value="Fis1_cytosol"/>
</dbReference>
<keyword evidence="11" id="KW-0802">TPR repeat</keyword>
<dbReference type="PANTHER" id="PTHR13247:SF0">
    <property type="entry name" value="MITOCHONDRIAL FISSION 1 PROTEIN"/>
    <property type="match status" value="1"/>
</dbReference>
<evidence type="ECO:0000256" key="8">
    <source>
        <dbReference type="ARBA" id="ARBA00023128"/>
    </source>
</evidence>
<dbReference type="InterPro" id="IPR028061">
    <property type="entry name" value="Fis1_TPR_C"/>
</dbReference>
<sequence length="277" mass="31533">MPIKGKNDNMLTTERDQYLRWKEHFQEDLNRKEPDNLEKFPEAPLDLEIDTDPPSKQEIQAAIKSLKNKKSPGIDQLNAELFKIDTVLAADTVHPVFQKIWEQAVIPNSWKDNIRGAQWKEKQTTEKSGGNLSLPYVSGIKFQILYQEQVKRGVVDEKAQFEYAWCLIRGKAHSDTKKGIALLEDLFRRIKEDEGKRDYLFCLSLGYTRLKEYEDALKYAKALLKVEPENRQAQGLKHYIEDKMKKDGLMGMAIVGGAALAIGGLVGLGVALTKKLN</sequence>
<protein>
    <submittedName>
        <fullName evidence="13">FIS1</fullName>
    </submittedName>
</protein>
<evidence type="ECO:0000256" key="3">
    <source>
        <dbReference type="ARBA" id="ARBA00008937"/>
    </source>
</evidence>
<evidence type="ECO:0000256" key="7">
    <source>
        <dbReference type="ARBA" id="ARBA00022989"/>
    </source>
</evidence>
<dbReference type="OrthoDB" id="421154at2759"/>
<keyword evidence="8" id="KW-0496">Mitochondrion</keyword>
<keyword evidence="5" id="KW-0053">Apoptosis</keyword>
<dbReference type="PANTHER" id="PTHR13247">
    <property type="entry name" value="TETRATRICOPEPTIDE REPEAT PROTEIN 11 TPR REPEAT PROTEIN 11"/>
    <property type="match status" value="1"/>
</dbReference>
<dbReference type="Proteomes" id="UP000683360">
    <property type="component" value="Unassembled WGS sequence"/>
</dbReference>
<dbReference type="InterPro" id="IPR028058">
    <property type="entry name" value="Fis1_TPR_N"/>
</dbReference>
<dbReference type="CDD" id="cd12212">
    <property type="entry name" value="Fis1"/>
    <property type="match status" value="1"/>
</dbReference>
<evidence type="ECO:0000256" key="1">
    <source>
        <dbReference type="ARBA" id="ARBA00004549"/>
    </source>
</evidence>
<dbReference type="GO" id="GO:0000422">
    <property type="term" value="P:autophagy of mitochondrion"/>
    <property type="evidence" value="ECO:0007669"/>
    <property type="project" value="TreeGrafter"/>
</dbReference>
<gene>
    <name evidence="13" type="ORF">MEDL_50736</name>
</gene>
<evidence type="ECO:0000256" key="5">
    <source>
        <dbReference type="ARBA" id="ARBA00022703"/>
    </source>
</evidence>
<keyword evidence="10" id="KW-0576">Peroxisome</keyword>
<dbReference type="GO" id="GO:0016559">
    <property type="term" value="P:peroxisome fission"/>
    <property type="evidence" value="ECO:0007669"/>
    <property type="project" value="TreeGrafter"/>
</dbReference>
<dbReference type="Pfam" id="PF14853">
    <property type="entry name" value="Fis1_TPR_C"/>
    <property type="match status" value="1"/>
</dbReference>
<organism evidence="13 14">
    <name type="scientific">Mytilus edulis</name>
    <name type="common">Blue mussel</name>
    <dbReference type="NCBI Taxonomy" id="6550"/>
    <lineage>
        <taxon>Eukaryota</taxon>
        <taxon>Metazoa</taxon>
        <taxon>Spiralia</taxon>
        <taxon>Lophotrochozoa</taxon>
        <taxon>Mollusca</taxon>
        <taxon>Bivalvia</taxon>
        <taxon>Autobranchia</taxon>
        <taxon>Pteriomorphia</taxon>
        <taxon>Mytilida</taxon>
        <taxon>Mytiloidea</taxon>
        <taxon>Mytilidae</taxon>
        <taxon>Mytilinae</taxon>
        <taxon>Mytilus</taxon>
    </lineage>
</organism>
<evidence type="ECO:0000313" key="14">
    <source>
        <dbReference type="Proteomes" id="UP000683360"/>
    </source>
</evidence>
<feature type="transmembrane region" description="Helical" evidence="12">
    <location>
        <begin position="249"/>
        <end position="272"/>
    </location>
</feature>
<dbReference type="GO" id="GO:0000266">
    <property type="term" value="P:mitochondrial fission"/>
    <property type="evidence" value="ECO:0007669"/>
    <property type="project" value="InterPro"/>
</dbReference>
<evidence type="ECO:0000256" key="10">
    <source>
        <dbReference type="ARBA" id="ARBA00023140"/>
    </source>
</evidence>
<keyword evidence="14" id="KW-1185">Reference proteome</keyword>
<dbReference type="Pfam" id="PF14852">
    <property type="entry name" value="Fis1_TPR_N"/>
    <property type="match status" value="1"/>
</dbReference>
<dbReference type="SUPFAM" id="SSF48452">
    <property type="entry name" value="TPR-like"/>
    <property type="match status" value="1"/>
</dbReference>
<evidence type="ECO:0000313" key="13">
    <source>
        <dbReference type="EMBL" id="CAG2238336.1"/>
    </source>
</evidence>
<evidence type="ECO:0000256" key="4">
    <source>
        <dbReference type="ARBA" id="ARBA00022692"/>
    </source>
</evidence>
<dbReference type="GO" id="GO:0005741">
    <property type="term" value="C:mitochondrial outer membrane"/>
    <property type="evidence" value="ECO:0007669"/>
    <property type="project" value="UniProtKB-SubCell"/>
</dbReference>
<evidence type="ECO:0000256" key="6">
    <source>
        <dbReference type="ARBA" id="ARBA00022787"/>
    </source>
</evidence>
<evidence type="ECO:0000256" key="12">
    <source>
        <dbReference type="SAM" id="Phobius"/>
    </source>
</evidence>
<dbReference type="Gene3D" id="1.25.40.10">
    <property type="entry name" value="Tetratricopeptide repeat domain"/>
    <property type="match status" value="1"/>
</dbReference>
<comment type="subcellular location">
    <subcellularLocation>
        <location evidence="2">Mitochondrion outer membrane</location>
        <topology evidence="2">Single-pass membrane protein</topology>
    </subcellularLocation>
    <subcellularLocation>
        <location evidence="1">Peroxisome membrane</location>
        <topology evidence="1">Single-pass membrane protein</topology>
    </subcellularLocation>
</comment>
<feature type="repeat" description="TPR" evidence="11">
    <location>
        <begin position="197"/>
        <end position="230"/>
    </location>
</feature>
<evidence type="ECO:0000256" key="9">
    <source>
        <dbReference type="ARBA" id="ARBA00023136"/>
    </source>
</evidence>
<comment type="caution">
    <text evidence="13">The sequence shown here is derived from an EMBL/GenBank/DDBJ whole genome shotgun (WGS) entry which is preliminary data.</text>
</comment>
<dbReference type="AlphaFoldDB" id="A0A8S3U6R7"/>
<dbReference type="GO" id="GO:0005778">
    <property type="term" value="C:peroxisomal membrane"/>
    <property type="evidence" value="ECO:0007669"/>
    <property type="project" value="UniProtKB-SubCell"/>
</dbReference>
<keyword evidence="6" id="KW-1000">Mitochondrion outer membrane</keyword>
<dbReference type="GO" id="GO:0043653">
    <property type="term" value="P:mitochondrial fragmentation involved in apoptotic process"/>
    <property type="evidence" value="ECO:0007669"/>
    <property type="project" value="TreeGrafter"/>
</dbReference>
<dbReference type="InterPro" id="IPR019734">
    <property type="entry name" value="TPR_rpt"/>
</dbReference>
<evidence type="ECO:0000256" key="2">
    <source>
        <dbReference type="ARBA" id="ARBA00004572"/>
    </source>
</evidence>
<dbReference type="InterPro" id="IPR011990">
    <property type="entry name" value="TPR-like_helical_dom_sf"/>
</dbReference>
<reference evidence="13" key="1">
    <citation type="submission" date="2021-03" db="EMBL/GenBank/DDBJ databases">
        <authorList>
            <person name="Bekaert M."/>
        </authorList>
    </citation>
    <scope>NUCLEOTIDE SEQUENCE</scope>
</reference>
<dbReference type="EMBL" id="CAJPWZ010002423">
    <property type="protein sequence ID" value="CAG2238336.1"/>
    <property type="molecule type" value="Genomic_DNA"/>
</dbReference>
<keyword evidence="4 12" id="KW-0812">Transmembrane</keyword>
<keyword evidence="9 12" id="KW-0472">Membrane</keyword>
<dbReference type="InterPro" id="IPR016543">
    <property type="entry name" value="Fis1"/>
</dbReference>
<keyword evidence="7 12" id="KW-1133">Transmembrane helix</keyword>
<dbReference type="PROSITE" id="PS50005">
    <property type="entry name" value="TPR"/>
    <property type="match status" value="1"/>
</dbReference>
<comment type="similarity">
    <text evidence="3">Belongs to the FIS1 family.</text>
</comment>
<name>A0A8S3U6R7_MYTED</name>
<dbReference type="FunFam" id="1.25.40.10:FF:000147">
    <property type="entry name" value="Mitochondrial fission 1 protein"/>
    <property type="match status" value="1"/>
</dbReference>
<accession>A0A8S3U6R7</accession>